<sequence>LDNEAEALLTTATKRLLDSDIRYVTCVSLAAMIGQDEEIAQCITEQPQESGLLSTRDYMGKGCSVRRHTHNNSQQQQVSRKRGRAAVDDDKSSHSENDNKKGRQSISSPAIRQRADGLSKRPRRTLPMLK</sequence>
<feature type="compositionally biased region" description="Basic and acidic residues" evidence="1">
    <location>
        <begin position="85"/>
        <end position="101"/>
    </location>
</feature>
<feature type="region of interest" description="Disordered" evidence="1">
    <location>
        <begin position="62"/>
        <end position="130"/>
    </location>
</feature>
<dbReference type="InParanoid" id="A0A0G4GI44"/>
<dbReference type="Proteomes" id="UP000041254">
    <property type="component" value="Unassembled WGS sequence"/>
</dbReference>
<evidence type="ECO:0000313" key="2">
    <source>
        <dbReference type="EMBL" id="CEM29412.1"/>
    </source>
</evidence>
<dbReference type="EMBL" id="CDMY01000676">
    <property type="protein sequence ID" value="CEM29412.1"/>
    <property type="molecule type" value="Genomic_DNA"/>
</dbReference>
<organism evidence="2 3">
    <name type="scientific">Vitrella brassicaformis (strain CCMP3155)</name>
    <dbReference type="NCBI Taxonomy" id="1169540"/>
    <lineage>
        <taxon>Eukaryota</taxon>
        <taxon>Sar</taxon>
        <taxon>Alveolata</taxon>
        <taxon>Colpodellida</taxon>
        <taxon>Vitrellaceae</taxon>
        <taxon>Vitrella</taxon>
    </lineage>
</organism>
<protein>
    <submittedName>
        <fullName evidence="2">Uncharacterized protein</fullName>
    </submittedName>
</protein>
<name>A0A0G4GI44_VITBC</name>
<accession>A0A0G4GI44</accession>
<gene>
    <name evidence="2" type="ORF">Vbra_233</name>
</gene>
<feature type="non-terminal residue" evidence="2">
    <location>
        <position position="1"/>
    </location>
</feature>
<keyword evidence="3" id="KW-1185">Reference proteome</keyword>
<dbReference type="VEuPathDB" id="CryptoDB:Vbra_233"/>
<proteinExistence type="predicted"/>
<dbReference type="AlphaFoldDB" id="A0A0G4GI44"/>
<evidence type="ECO:0000256" key="1">
    <source>
        <dbReference type="SAM" id="MobiDB-lite"/>
    </source>
</evidence>
<reference evidence="2 3" key="1">
    <citation type="submission" date="2014-11" db="EMBL/GenBank/DDBJ databases">
        <authorList>
            <person name="Zhu J."/>
            <person name="Qi W."/>
            <person name="Song R."/>
        </authorList>
    </citation>
    <scope>NUCLEOTIDE SEQUENCE [LARGE SCALE GENOMIC DNA]</scope>
</reference>
<evidence type="ECO:0000313" key="3">
    <source>
        <dbReference type="Proteomes" id="UP000041254"/>
    </source>
</evidence>